<dbReference type="Proteomes" id="UP000322244">
    <property type="component" value="Unassembled WGS sequence"/>
</dbReference>
<dbReference type="InterPro" id="IPR009839">
    <property type="entry name" value="SseB_N"/>
</dbReference>
<dbReference type="Pfam" id="PF07179">
    <property type="entry name" value="SseB"/>
    <property type="match status" value="1"/>
</dbReference>
<dbReference type="NCBIfam" id="NF042914">
    <property type="entry name" value="SAV915_dom"/>
    <property type="match status" value="1"/>
</dbReference>
<dbReference type="InterPro" id="IPR049975">
    <property type="entry name" value="SAV_915-like_dom"/>
</dbReference>
<evidence type="ECO:0000313" key="3">
    <source>
        <dbReference type="EMBL" id="KAA0024441.1"/>
    </source>
</evidence>
<organism evidence="3 4">
    <name type="scientific">Antrihabitans cavernicola</name>
    <dbReference type="NCBI Taxonomy" id="2495913"/>
    <lineage>
        <taxon>Bacteria</taxon>
        <taxon>Bacillati</taxon>
        <taxon>Actinomycetota</taxon>
        <taxon>Actinomycetes</taxon>
        <taxon>Mycobacteriales</taxon>
        <taxon>Nocardiaceae</taxon>
        <taxon>Antrihabitans</taxon>
    </lineage>
</organism>
<dbReference type="EMBL" id="VLNY01000001">
    <property type="protein sequence ID" value="KAA0024441.1"/>
    <property type="molecule type" value="Genomic_DNA"/>
</dbReference>
<dbReference type="RefSeq" id="WP_149428217.1">
    <property type="nucleotide sequence ID" value="NZ_VLNY01000001.1"/>
</dbReference>
<gene>
    <name evidence="3" type="ORF">FOY51_00260</name>
</gene>
<reference evidence="3 4" key="1">
    <citation type="submission" date="2019-07" db="EMBL/GenBank/DDBJ databases">
        <title>Rhodococcus cavernicolus sp. nov., isolated from a cave.</title>
        <authorList>
            <person name="Lee S.D."/>
        </authorList>
    </citation>
    <scope>NUCLEOTIDE SEQUENCE [LARGE SCALE GENOMIC DNA]</scope>
    <source>
        <strain evidence="3 4">C1-24</strain>
    </source>
</reference>
<accession>A0A5A7SJS1</accession>
<evidence type="ECO:0000259" key="2">
    <source>
        <dbReference type="Pfam" id="PF07179"/>
    </source>
</evidence>
<feature type="domain" description="SseB protein N-terminal" evidence="2">
    <location>
        <begin position="6"/>
        <end position="80"/>
    </location>
</feature>
<protein>
    <submittedName>
        <fullName evidence="3">SseB family protein</fullName>
    </submittedName>
</protein>
<proteinExistence type="predicted"/>
<feature type="region of interest" description="Disordered" evidence="1">
    <location>
        <begin position="90"/>
        <end position="111"/>
    </location>
</feature>
<dbReference type="AlphaFoldDB" id="A0A5A7SJS1"/>
<name>A0A5A7SJS1_9NOCA</name>
<evidence type="ECO:0000256" key="1">
    <source>
        <dbReference type="SAM" id="MobiDB-lite"/>
    </source>
</evidence>
<keyword evidence="4" id="KW-1185">Reference proteome</keyword>
<comment type="caution">
    <text evidence="3">The sequence shown here is derived from an EMBL/GenBank/DDBJ whole genome shotgun (WGS) entry which is preliminary data.</text>
</comment>
<dbReference type="OrthoDB" id="4464824at2"/>
<evidence type="ECO:0000313" key="4">
    <source>
        <dbReference type="Proteomes" id="UP000322244"/>
    </source>
</evidence>
<sequence length="111" mass="12496">MDEEDVVFVPTRARDDSGNLLVEIRTLADGQRALPAYTSLDTLVRALGQRQPWVALDQRGMTQVQVATDYEIVLINPPKPEPSPIVELIEEPEPGDQLPHSWLEPSKRGRR</sequence>